<dbReference type="AlphaFoldDB" id="A0A1H4M608"/>
<dbReference type="Proteomes" id="UP000182409">
    <property type="component" value="Unassembled WGS sequence"/>
</dbReference>
<evidence type="ECO:0000313" key="3">
    <source>
        <dbReference type="Proteomes" id="UP000182409"/>
    </source>
</evidence>
<accession>A0A1H4M608</accession>
<gene>
    <name evidence="2" type="ORF">SAMN05443244_1815</name>
</gene>
<evidence type="ECO:0000256" key="1">
    <source>
        <dbReference type="SAM" id="MobiDB-lite"/>
    </source>
</evidence>
<proteinExistence type="predicted"/>
<feature type="region of interest" description="Disordered" evidence="1">
    <location>
        <begin position="447"/>
        <end position="466"/>
    </location>
</feature>
<reference evidence="2 3" key="1">
    <citation type="submission" date="2016-10" db="EMBL/GenBank/DDBJ databases">
        <authorList>
            <person name="de Groot N.N."/>
        </authorList>
    </citation>
    <scope>NUCLEOTIDE SEQUENCE [LARGE SCALE GENOMIC DNA]</scope>
    <source>
        <strain evidence="2 3">AB35.6</strain>
    </source>
</reference>
<dbReference type="EMBL" id="FNSD01000001">
    <property type="protein sequence ID" value="SEB77842.1"/>
    <property type="molecule type" value="Genomic_DNA"/>
</dbReference>
<name>A0A1H4M608_9BACT</name>
<evidence type="ECO:0000313" key="2">
    <source>
        <dbReference type="EMBL" id="SEB77842.1"/>
    </source>
</evidence>
<sequence>MIQGMTGDTPHMKTTQDSILSEMVDPRAVDKAVAPHALYTRRQMLGLVGMTGVAAWTDVAFGEVPQPSQRPPRLACLVSYWGAPNSHADWIIDKLIDGYWWKGEPTSSRVEVVSVYLNQFETSVLGQKVCKAKGIPIFKTVGEAVTLGGNDLAVDGVVIIGEHGNYPLNLKGQWLLPRWWMYQQVITVFEKSKRSVPVFNDKHLSYNWDEAKWMYDKSRELGFPLTGGSSIPAYFRQPEIELPVDTPILHSILVGGTADEGALFHCVDTLQAFVDRRKGGETGVKAVQCIRGPETWKWVERTPWAASLLEAVRKQFTLRPGSFQEEKSSNVCIVDYNDGTKAAVISGSNVGWTYAGEIEGQKEPTIVSMLGWPGPFSQYHASNAHSHWLIEMMVTKKEPFNAERLLLATGITDFTMDSCWEDGRYSSVGRRIETPFLNMRYRSTHGPLFETGPRPPKAPYGRGFES</sequence>
<protein>
    <submittedName>
        <fullName evidence="2">Uncharacterized protein</fullName>
    </submittedName>
</protein>
<organism evidence="2 3">
    <name type="scientific">Terriglobus roseus</name>
    <dbReference type="NCBI Taxonomy" id="392734"/>
    <lineage>
        <taxon>Bacteria</taxon>
        <taxon>Pseudomonadati</taxon>
        <taxon>Acidobacteriota</taxon>
        <taxon>Terriglobia</taxon>
        <taxon>Terriglobales</taxon>
        <taxon>Acidobacteriaceae</taxon>
        <taxon>Terriglobus</taxon>
    </lineage>
</organism>